<name>A0AAJ5X474_9CAUL</name>
<organism evidence="1 2">
    <name type="scientific">Candidatus Brevundimonas colombiensis</name>
    <dbReference type="NCBI Taxonomy" id="3121376"/>
    <lineage>
        <taxon>Bacteria</taxon>
        <taxon>Pseudomonadati</taxon>
        <taxon>Pseudomonadota</taxon>
        <taxon>Alphaproteobacteria</taxon>
        <taxon>Caulobacterales</taxon>
        <taxon>Caulobacteraceae</taxon>
        <taxon>Brevundimonas</taxon>
    </lineage>
</organism>
<dbReference type="Pfam" id="PF13289">
    <property type="entry name" value="SIR2_2"/>
    <property type="match status" value="1"/>
</dbReference>
<proteinExistence type="predicted"/>
<dbReference type="Proteomes" id="UP001213664">
    <property type="component" value="Chromosome"/>
</dbReference>
<evidence type="ECO:0000313" key="2">
    <source>
        <dbReference type="Proteomes" id="UP001213664"/>
    </source>
</evidence>
<protein>
    <submittedName>
        <fullName evidence="1">SIR2 family protein</fullName>
    </submittedName>
</protein>
<evidence type="ECO:0000313" key="1">
    <source>
        <dbReference type="EMBL" id="WEK40768.1"/>
    </source>
</evidence>
<reference evidence="1" key="1">
    <citation type="submission" date="2023-03" db="EMBL/GenBank/DDBJ databases">
        <title>Andean soil-derived lignocellulolytic bacterial consortium as a source of novel taxa and putative plastic-active enzymes.</title>
        <authorList>
            <person name="Diaz-Garcia L."/>
            <person name="Chuvochina M."/>
            <person name="Feuerriegel G."/>
            <person name="Bunk B."/>
            <person name="Sproer C."/>
            <person name="Streit W.R."/>
            <person name="Rodriguez L.M."/>
            <person name="Overmann J."/>
            <person name="Jimenez D.J."/>
        </authorList>
    </citation>
    <scope>NUCLEOTIDE SEQUENCE</scope>
    <source>
        <strain evidence="1">MAG 833</strain>
    </source>
</reference>
<gene>
    <name evidence="1" type="ORF">P0Y50_03920</name>
</gene>
<accession>A0AAJ5X474</accession>
<dbReference type="EMBL" id="CP119326">
    <property type="protein sequence ID" value="WEK40768.1"/>
    <property type="molecule type" value="Genomic_DNA"/>
</dbReference>
<dbReference type="AlphaFoldDB" id="A0AAJ5X474"/>
<sequence length="1166" mass="128552">MIDDLYPGDTEAEIERRKKLGAGAAATSAALRIAQEYEAEFGRDGLNRLISDNVPDAAFGPGDLHRSLLELPWADVLTTNWDTLLERAAQHVEDRVYRVIHTIADIPSSSGPRIVKLHGSLPSHRPFIFTEEDFRTYPTRFAPFINLARQTTMENVLVLVGFSGDDPNFLYWSGWVRDQLGEHAPTIYLVGALDLTGSQRKMLQKRGVQPVDLSRLEAYPGWAPDRRHAMDAQWFIERLTASRPYRKVRWPKAPPPKGAFALVTPAVDPLAPLEMPTSPSQGDWSDAAVETDILPVLAHNRSLYPGWVVAPHRTRDRIWRFLQSAIPACREALPKLEPERALRLAFEMNWLCEIGLVPLFNDLGDPITELLPQLGKVPLSSDASAMVISLAAALLRRAREDGDPEAFDQWDAWLEANPISVEMRARLQFERCLFALDALDFTLLDARLSSCDPDGDPFWLVRKAALLAENDRAAEALTLSRDALAAIRLRTDKDREDIASWSREAYALRLRSSSLAAQIQDWEKNLAERDTFSDRLLVLASRGCAADEEVEWFDTEMHHTPPPLPVEETRLRGFDVGTSSLTRHWHAMGPIITRLTALQALRFFEETGTPARIPPTSVAASAIGGAGRWLHTLDTGRAIGALVRSAGGSDKISMDIVFSRDAVRALSDDEAEVWGQRLLVGSQALRDRVSDPLMRRSAEPRLVVVLEMLSRLVVRRRNLALPALEVALSLYENRDIRGSNSKPLANLFKRGFAALAPAARAFMRRRLLETPVPTGQGDSFDPSAFAFARAGPLARDPELASVIAATIGKVRERSTRWSATLRMQRLQKAGMLTPDEEKAYLDALWDDAFLDAGLPGETPLRPWVFALLPSPNGHDGAQAARARLLRITDLNARDAAGEIHGAIAGEPAPVRLSARELKPLLALVLKKAVPAPEGDDPFPLFGSPDTLDFEFWRLFEDIVALALKQASTRALVRKYFAKPGPRERAIAAAVLAEAGEMALVEAGRSLTAAWEGQDTAVQTTVYGSLAWLRRKPTGASLPDPVWDVAADAIVSRSETAMILALNFFGAAYERHAQDVPSHLDDRLHRALKSLIVVTGDDGARPTLPYDPGEARRGGARLLRALAAAGREDAVVMSLWRAAAVAERIPEIEGRLDAVADNDSAPENDED</sequence>